<accession>A0A7D5TBB3</accession>
<dbReference type="KEGG" id="hrr:HZS55_02915"/>
<keyword evidence="2" id="KW-0378">Hydrolase</keyword>
<keyword evidence="3" id="KW-1185">Reference proteome</keyword>
<evidence type="ECO:0000313" key="2">
    <source>
        <dbReference type="EMBL" id="QLH76316.1"/>
    </source>
</evidence>
<organism evidence="2 3">
    <name type="scientific">Halosimplex rubrum</name>
    <dbReference type="NCBI Taxonomy" id="869889"/>
    <lineage>
        <taxon>Archaea</taxon>
        <taxon>Methanobacteriati</taxon>
        <taxon>Methanobacteriota</taxon>
        <taxon>Stenosarchaea group</taxon>
        <taxon>Halobacteria</taxon>
        <taxon>Halobacteriales</taxon>
        <taxon>Haloarculaceae</taxon>
        <taxon>Halosimplex</taxon>
    </lineage>
</organism>
<keyword evidence="2" id="KW-0540">Nuclease</keyword>
<dbReference type="GO" id="GO:0004519">
    <property type="term" value="F:endonuclease activity"/>
    <property type="evidence" value="ECO:0007669"/>
    <property type="project" value="UniProtKB-KW"/>
</dbReference>
<evidence type="ECO:0000259" key="1">
    <source>
        <dbReference type="Pfam" id="PF01844"/>
    </source>
</evidence>
<reference evidence="2 3" key="1">
    <citation type="submission" date="2020-07" db="EMBL/GenBank/DDBJ databases">
        <title>Halosimplex pelagicum sp. nov. and Halosimplex rubrum sp. nov., isolated from salted brown alga Laminaria, and emended description of the genus Halosimplex.</title>
        <authorList>
            <person name="Cui H."/>
        </authorList>
    </citation>
    <scope>NUCLEOTIDE SEQUENCE [LARGE SCALE GENOMIC DNA]</scope>
    <source>
        <strain evidence="2 3">R27</strain>
    </source>
</reference>
<dbReference type="OrthoDB" id="307841at2157"/>
<dbReference type="AlphaFoldDB" id="A0A7D5TBB3"/>
<dbReference type="Proteomes" id="UP000509667">
    <property type="component" value="Chromosome"/>
</dbReference>
<dbReference type="Pfam" id="PF18780">
    <property type="entry name" value="HNH_repeat"/>
    <property type="match status" value="1"/>
</dbReference>
<feature type="domain" description="HNH" evidence="1">
    <location>
        <begin position="163"/>
        <end position="184"/>
    </location>
</feature>
<proteinExistence type="predicted"/>
<dbReference type="Pfam" id="PF01844">
    <property type="entry name" value="HNH"/>
    <property type="match status" value="1"/>
</dbReference>
<protein>
    <submittedName>
        <fullName evidence="2">HNH endonuclease</fullName>
    </submittedName>
</protein>
<dbReference type="EMBL" id="CP058910">
    <property type="protein sequence ID" value="QLH76316.1"/>
    <property type="molecule type" value="Genomic_DNA"/>
</dbReference>
<sequence>MARTERECIESLREAAKRLGDSPTKKEYVELGLTPAASTIMRILGGWNEAKERAGLETYSQGENGGFPVQPKPNGVDLPDDKVWEDLSGYQRWYYKNRESEIQKKEDRRETLRAWLHEFKREHCECRRCGAGHPACLDFHHTDSTEKELGVSEMISYGYAEESIRDEIDNCEVLCANCHRKEHYEVPASATTDP</sequence>
<name>A0A7D5TBB3_9EURY</name>
<dbReference type="GeneID" id="56076780"/>
<keyword evidence="2" id="KW-0255">Endonuclease</keyword>
<dbReference type="InterPro" id="IPR002711">
    <property type="entry name" value="HNH"/>
</dbReference>
<dbReference type="GO" id="GO:0008270">
    <property type="term" value="F:zinc ion binding"/>
    <property type="evidence" value="ECO:0007669"/>
    <property type="project" value="InterPro"/>
</dbReference>
<dbReference type="GO" id="GO:0003676">
    <property type="term" value="F:nucleic acid binding"/>
    <property type="evidence" value="ECO:0007669"/>
    <property type="project" value="InterPro"/>
</dbReference>
<gene>
    <name evidence="2" type="ORF">HZS55_02915</name>
</gene>
<dbReference type="RefSeq" id="WP_179910258.1">
    <property type="nucleotide sequence ID" value="NZ_CP058910.1"/>
</dbReference>
<dbReference type="InterPro" id="IPR041025">
    <property type="entry name" value="HNH_repeat"/>
</dbReference>
<evidence type="ECO:0000313" key="3">
    <source>
        <dbReference type="Proteomes" id="UP000509667"/>
    </source>
</evidence>